<feature type="transmembrane region" description="Helical" evidence="1">
    <location>
        <begin position="140"/>
        <end position="159"/>
    </location>
</feature>
<feature type="transmembrane region" description="Helical" evidence="1">
    <location>
        <begin position="220"/>
        <end position="236"/>
    </location>
</feature>
<evidence type="ECO:0000256" key="1">
    <source>
        <dbReference type="SAM" id="Phobius"/>
    </source>
</evidence>
<feature type="transmembrane region" description="Helical" evidence="1">
    <location>
        <begin position="409"/>
        <end position="428"/>
    </location>
</feature>
<keyword evidence="1" id="KW-1133">Transmembrane helix</keyword>
<keyword evidence="3" id="KW-1185">Reference proteome</keyword>
<dbReference type="Proteomes" id="UP000051442">
    <property type="component" value="Unassembled WGS sequence"/>
</dbReference>
<proteinExistence type="predicted"/>
<organism evidence="2 3">
    <name type="scientific">Secundilactobacillus similis DSM 23365 = JCM 2765</name>
    <dbReference type="NCBI Taxonomy" id="1423804"/>
    <lineage>
        <taxon>Bacteria</taxon>
        <taxon>Bacillati</taxon>
        <taxon>Bacillota</taxon>
        <taxon>Bacilli</taxon>
        <taxon>Lactobacillales</taxon>
        <taxon>Lactobacillaceae</taxon>
        <taxon>Secundilactobacillus</taxon>
    </lineage>
</organism>
<feature type="transmembrane region" description="Helical" evidence="1">
    <location>
        <begin position="242"/>
        <end position="258"/>
    </location>
</feature>
<feature type="transmembrane region" description="Helical" evidence="1">
    <location>
        <begin position="12"/>
        <end position="30"/>
    </location>
</feature>
<evidence type="ECO:0000313" key="2">
    <source>
        <dbReference type="EMBL" id="KRN17602.1"/>
    </source>
</evidence>
<feature type="transmembrane region" description="Helical" evidence="1">
    <location>
        <begin position="171"/>
        <end position="188"/>
    </location>
</feature>
<feature type="transmembrane region" description="Helical" evidence="1">
    <location>
        <begin position="270"/>
        <end position="291"/>
    </location>
</feature>
<dbReference type="RefSeq" id="WP_054737219.1">
    <property type="nucleotide sequence ID" value="NZ_AYZM01000173.1"/>
</dbReference>
<gene>
    <name evidence="2" type="ORF">FD14_GL002628</name>
</gene>
<feature type="transmembrane region" description="Helical" evidence="1">
    <location>
        <begin position="36"/>
        <end position="56"/>
    </location>
</feature>
<dbReference type="AlphaFoldDB" id="A0A0R2EMF1"/>
<accession>A0A0R2EMF1</accession>
<keyword evidence="1" id="KW-0472">Membrane</keyword>
<dbReference type="PATRIC" id="fig|1423804.4.peg.2840"/>
<protein>
    <submittedName>
        <fullName evidence="2">Integral membrane protein</fullName>
    </submittedName>
</protein>
<dbReference type="OrthoDB" id="5695313at2"/>
<comment type="caution">
    <text evidence="2">The sequence shown here is derived from an EMBL/GenBank/DDBJ whole genome shotgun (WGS) entry which is preliminary data.</text>
</comment>
<feature type="transmembrane region" description="Helical" evidence="1">
    <location>
        <begin position="194"/>
        <end position="213"/>
    </location>
</feature>
<feature type="transmembrane region" description="Helical" evidence="1">
    <location>
        <begin position="460"/>
        <end position="478"/>
    </location>
</feature>
<feature type="transmembrane region" description="Helical" evidence="1">
    <location>
        <begin position="435"/>
        <end position="454"/>
    </location>
</feature>
<keyword evidence="1" id="KW-0812">Transmembrane</keyword>
<feature type="transmembrane region" description="Helical" evidence="1">
    <location>
        <begin position="68"/>
        <end position="90"/>
    </location>
</feature>
<dbReference type="EMBL" id="AYZM01000173">
    <property type="protein sequence ID" value="KRN17602.1"/>
    <property type="molecule type" value="Genomic_DNA"/>
</dbReference>
<evidence type="ECO:0000313" key="3">
    <source>
        <dbReference type="Proteomes" id="UP000051442"/>
    </source>
</evidence>
<dbReference type="STRING" id="1423804.FD14_GL002628"/>
<sequence length="509" mass="57435">MQRILKGTIDQLILFALVIALVGALLSTNFQNLTQFNLGLGVVVIIGLLLAILPKVRTTIAGWLKHLNTIWAAAILIIAYQLTLILNLSAQFGYDGWVVMQTAMGKANYYYFTVNPNNLGLLSFERGLYLLSHALGATNFLLVLNFANLILVDVAILLLTLTLRQHLNRKFLWIAVPFCFLLGPWLIVFYTDLAVLPFLAGQLWALHFLITKLTTTSRRSLIGVSIVFGLCTYMAYHLKPSAFILTIAIIIELLIALISNKTIVKNRQLWLSLAIIFVSFGLAIGVNQYWIGHQNLAAVNKNTAMQPTHFLMIGLNPKSGGTFSDEDYRYSLSYHTAASQNRANLARTKQRLADMGPVKVAQFLIGKNYRNTSDGSLGWTNDTQFSKWPSLEHHKFVRSFFYLYGSRRAVYFVAAQLVWVSILIGALFSFLDRSLFARILRLATFGILLFLLIFEGGRSRYLIQALPMIFSLSVIGWTKLKATLRERQVFSFDWTQFQTTLRRLILGQS</sequence>
<reference evidence="2 3" key="1">
    <citation type="journal article" date="2015" name="Genome Announc.">
        <title>Expanding the biotechnology potential of lactobacilli through comparative genomics of 213 strains and associated genera.</title>
        <authorList>
            <person name="Sun Z."/>
            <person name="Harris H.M."/>
            <person name="McCann A."/>
            <person name="Guo C."/>
            <person name="Argimon S."/>
            <person name="Zhang W."/>
            <person name="Yang X."/>
            <person name="Jeffery I.B."/>
            <person name="Cooney J.C."/>
            <person name="Kagawa T.F."/>
            <person name="Liu W."/>
            <person name="Song Y."/>
            <person name="Salvetti E."/>
            <person name="Wrobel A."/>
            <person name="Rasinkangas P."/>
            <person name="Parkhill J."/>
            <person name="Rea M.C."/>
            <person name="O'Sullivan O."/>
            <person name="Ritari J."/>
            <person name="Douillard F.P."/>
            <person name="Paul Ross R."/>
            <person name="Yang R."/>
            <person name="Briner A.E."/>
            <person name="Felis G.E."/>
            <person name="de Vos W.M."/>
            <person name="Barrangou R."/>
            <person name="Klaenhammer T.R."/>
            <person name="Caufield P.W."/>
            <person name="Cui Y."/>
            <person name="Zhang H."/>
            <person name="O'Toole P.W."/>
        </authorList>
    </citation>
    <scope>NUCLEOTIDE SEQUENCE [LARGE SCALE GENOMIC DNA]</scope>
    <source>
        <strain evidence="2 3">DSM 23365</strain>
    </source>
</reference>
<name>A0A0R2EMF1_9LACO</name>